<evidence type="ECO:0000313" key="3">
    <source>
        <dbReference type="EMBL" id="MEU9581297.1"/>
    </source>
</evidence>
<proteinExistence type="predicted"/>
<feature type="transmembrane region" description="Helical" evidence="2">
    <location>
        <begin position="40"/>
        <end position="61"/>
    </location>
</feature>
<evidence type="ECO:0000256" key="2">
    <source>
        <dbReference type="SAM" id="Phobius"/>
    </source>
</evidence>
<protein>
    <recommendedName>
        <fullName evidence="5">Secreted protein</fullName>
    </recommendedName>
</protein>
<reference evidence="3 4" key="1">
    <citation type="submission" date="2024-06" db="EMBL/GenBank/DDBJ databases">
        <title>The Natural Products Discovery Center: Release of the First 8490 Sequenced Strains for Exploring Actinobacteria Biosynthetic Diversity.</title>
        <authorList>
            <person name="Kalkreuter E."/>
            <person name="Kautsar S.A."/>
            <person name="Yang D."/>
            <person name="Bader C.D."/>
            <person name="Teijaro C.N."/>
            <person name="Fluegel L."/>
            <person name="Davis C.M."/>
            <person name="Simpson J.R."/>
            <person name="Lauterbach L."/>
            <person name="Steele A.D."/>
            <person name="Gui C."/>
            <person name="Meng S."/>
            <person name="Li G."/>
            <person name="Viehrig K."/>
            <person name="Ye F."/>
            <person name="Su P."/>
            <person name="Kiefer A.F."/>
            <person name="Nichols A."/>
            <person name="Cepeda A.J."/>
            <person name="Yan W."/>
            <person name="Fan B."/>
            <person name="Jiang Y."/>
            <person name="Adhikari A."/>
            <person name="Zheng C.-J."/>
            <person name="Schuster L."/>
            <person name="Cowan T.M."/>
            <person name="Smanski M.J."/>
            <person name="Chevrette M.G."/>
            <person name="De Carvalho L.P.S."/>
            <person name="Shen B."/>
        </authorList>
    </citation>
    <scope>NUCLEOTIDE SEQUENCE [LARGE SCALE GENOMIC DNA]</scope>
    <source>
        <strain evidence="3 4">NPDC048117</strain>
    </source>
</reference>
<keyword evidence="2" id="KW-0472">Membrane</keyword>
<evidence type="ECO:0000313" key="4">
    <source>
        <dbReference type="Proteomes" id="UP001551584"/>
    </source>
</evidence>
<keyword evidence="4" id="KW-1185">Reference proteome</keyword>
<name>A0ABV3EYK6_9ACTN</name>
<organism evidence="3 4">
    <name type="scientific">Streptomyces chilikensis</name>
    <dbReference type="NCBI Taxonomy" id="1194079"/>
    <lineage>
        <taxon>Bacteria</taxon>
        <taxon>Bacillati</taxon>
        <taxon>Actinomycetota</taxon>
        <taxon>Actinomycetes</taxon>
        <taxon>Kitasatosporales</taxon>
        <taxon>Streptomycetaceae</taxon>
        <taxon>Streptomyces</taxon>
    </lineage>
</organism>
<dbReference type="EMBL" id="JBEZNA010000111">
    <property type="protein sequence ID" value="MEU9581297.1"/>
    <property type="molecule type" value="Genomic_DNA"/>
</dbReference>
<dbReference type="RefSeq" id="WP_359277794.1">
    <property type="nucleotide sequence ID" value="NZ_JBEZNA010000111.1"/>
</dbReference>
<feature type="region of interest" description="Disordered" evidence="1">
    <location>
        <begin position="61"/>
        <end position="89"/>
    </location>
</feature>
<keyword evidence="2" id="KW-1133">Transmembrane helix</keyword>
<evidence type="ECO:0008006" key="5">
    <source>
        <dbReference type="Google" id="ProtNLM"/>
    </source>
</evidence>
<keyword evidence="2" id="KW-0812">Transmembrane</keyword>
<evidence type="ECO:0000256" key="1">
    <source>
        <dbReference type="SAM" id="MobiDB-lite"/>
    </source>
</evidence>
<feature type="compositionally biased region" description="Basic and acidic residues" evidence="1">
    <location>
        <begin position="62"/>
        <end position="89"/>
    </location>
</feature>
<accession>A0ABV3EYK6</accession>
<gene>
    <name evidence="3" type="ORF">AB0D95_29180</name>
</gene>
<comment type="caution">
    <text evidence="3">The sequence shown here is derived from an EMBL/GenBank/DDBJ whole genome shotgun (WGS) entry which is preliminary data.</text>
</comment>
<dbReference type="Proteomes" id="UP001551584">
    <property type="component" value="Unassembled WGS sequence"/>
</dbReference>
<sequence>MNETPTPAEEPQRAADAVAGAVVPAAPAGRPGRGRRAARIAGAVVLAAAVLGGTGFTAVTVRDADRDPGKPVWEHPETSAADEGERQARDEGLRAMLLTYEETGLERGPDLGEYGSDAEFDGKEAADLAKESIKELPRTQRRQLEREIDRQRIKGQAMRSYANVTGTGDDYLVEVVLTQQEDEEAVAKGVKAQRKAFDALERIGFLRSGPKVEGYEKNAWCYLPELDKDDEIDGMYCVASQGEVSVMLTADAAEPIDKKDIAGLLVKQLDRIETPGEAV</sequence>